<gene>
    <name evidence="1" type="primary">pipB2</name>
    <name evidence="1" type="ORF">PEP31012_03529</name>
</gene>
<dbReference type="OrthoDB" id="12147at2"/>
<dbReference type="InterPro" id="IPR051082">
    <property type="entry name" value="Pentapeptide-BTB/POZ_domain"/>
</dbReference>
<evidence type="ECO:0000313" key="2">
    <source>
        <dbReference type="Proteomes" id="UP000400981"/>
    </source>
</evidence>
<dbReference type="EMBL" id="CABPSH010000009">
    <property type="protein sequence ID" value="VVE28225.1"/>
    <property type="molecule type" value="Genomic_DNA"/>
</dbReference>
<keyword evidence="2" id="KW-1185">Reference proteome</keyword>
<accession>A0A5E4WYF8</accession>
<dbReference type="InterPro" id="IPR001646">
    <property type="entry name" value="5peptide_repeat"/>
</dbReference>
<reference evidence="1 2" key="1">
    <citation type="submission" date="2019-08" db="EMBL/GenBank/DDBJ databases">
        <authorList>
            <person name="Peeters C."/>
        </authorList>
    </citation>
    <scope>NUCLEOTIDE SEQUENCE [LARGE SCALE GENOMIC DNA]</scope>
    <source>
        <strain evidence="1 2">LMG 31012</strain>
    </source>
</reference>
<dbReference type="Proteomes" id="UP000400981">
    <property type="component" value="Unassembled WGS sequence"/>
</dbReference>
<dbReference type="Gene3D" id="2.160.20.80">
    <property type="entry name" value="E3 ubiquitin-protein ligase SopA"/>
    <property type="match status" value="2"/>
</dbReference>
<name>A0A5E4WYF8_9BURK</name>
<dbReference type="PANTHER" id="PTHR14136:SF25">
    <property type="entry name" value="BTB_POZ DOMAIN-CONTAINING PROTEIN"/>
    <property type="match status" value="1"/>
</dbReference>
<evidence type="ECO:0000313" key="1">
    <source>
        <dbReference type="EMBL" id="VVE28225.1"/>
    </source>
</evidence>
<protein>
    <submittedName>
        <fullName evidence="1">Secreted effector protein PipB2</fullName>
    </submittedName>
</protein>
<dbReference type="AlphaFoldDB" id="A0A5E4WYF8"/>
<proteinExistence type="predicted"/>
<dbReference type="Pfam" id="PF00805">
    <property type="entry name" value="Pentapeptide"/>
    <property type="match status" value="3"/>
</dbReference>
<sequence>MRPVQSGMSGGAQTSVVVRPIEGGIVSDRALSASELAARSAPPPEGLRHAVLRANADERRVISLQVAWLAHRLAGNVAHAGATDRFASDAPPHGIGTAAGVDLAFDKRALRQAWRTRFSHLLDGTRVAAVARDLVKWCAQPGGQASAVPRWHWLSSTDDASSDVQACAHLPMHEWPVAVQSVALTLSNLRNAVLPDLSMPNGDLRGVIAPGAQFGGGQFSGAWWTGASLANAGFSYSNQVNADFEGADLRGACFHAADVSGARLVTADLRCAKLSHTVMCGTDLSEARCQGQHFAQGRLDGASFHRTQLQGACFTGGSAHGAKWIGAKAKRSQWTSVAMRNGQAIGADLRSAEFRQCEFLGWDARGAKLNGARFEACDLRHARFCGASLKDVRIGAGCRLTGTQWQGARVRLDAAWLRHLTPSDLESVVQSLMTFPLDQPAARANVFLQLLVALARPPGILDKGCEMAPRLERLPDSVQRSDWLGRLLVSSMEAGGIGEHDGFAELRAQWIKRTLHELTGERWLGARAQWGTASLMTALHRHCSDASPQARWSLAGAMCQTLYWAGEGGGGVGDSRAQALRAAWFDALPPQVPVALSADGVDALDAAFVVLIGADGGVAARLPRHLLASVLGAGADASAAEIELSRTYDALPGWRWCGTRVIARDAASPDDFVPGSMTQLQGLLREFGFLSALWPVEPPLDPFVRLVGRWFGTDGANHAHAACHGAWDPSHAAVGAASSLASPAPLNVTLSAADRLDAVVLSAHSPNHVQLRRAGRADIEDVFREIPFVMPDGEASLGAAMARRVRSMSVVAGLSWLATQPEWHRPWSIAKSASGAAAGEAAVPAQRIRAYRDFALAVLNDTLAGDTASRNVPQALALRECLAGDTRSADRLAERLADWLTCPDIAHLPGLAQACRQTLPWFWAIRLPLGAETIRRAMHSRREVDASDAPAAAGSAGD</sequence>
<dbReference type="SUPFAM" id="SSF141571">
    <property type="entry name" value="Pentapeptide repeat-like"/>
    <property type="match status" value="2"/>
</dbReference>
<dbReference type="PANTHER" id="PTHR14136">
    <property type="entry name" value="BTB_POZ DOMAIN-CONTAINING PROTEIN KCTD9"/>
    <property type="match status" value="1"/>
</dbReference>
<dbReference type="RefSeq" id="WP_150590605.1">
    <property type="nucleotide sequence ID" value="NZ_CABPSH010000009.1"/>
</dbReference>
<organism evidence="1 2">
    <name type="scientific">Pandoraea eparura</name>
    <dbReference type="NCBI Taxonomy" id="2508291"/>
    <lineage>
        <taxon>Bacteria</taxon>
        <taxon>Pseudomonadati</taxon>
        <taxon>Pseudomonadota</taxon>
        <taxon>Betaproteobacteria</taxon>
        <taxon>Burkholderiales</taxon>
        <taxon>Burkholderiaceae</taxon>
        <taxon>Pandoraea</taxon>
    </lineage>
</organism>